<evidence type="ECO:0000313" key="1">
    <source>
        <dbReference type="EMBL" id="CCG41659.1"/>
    </source>
</evidence>
<name>H8FTH1_MAGML</name>
<comment type="caution">
    <text evidence="1">The sequence shown here is derived from an EMBL/GenBank/DDBJ whole genome shotgun (WGS) entry which is preliminary data.</text>
</comment>
<sequence>MSQRCRRSRPSPSNCHFSKFFCGLRSLQTGACFASGTLVRLVRLHFYKHAANIHLNIALQHEGAPPAWPPVHSVQNCFQFSVLPS</sequence>
<organism evidence="1 2">
    <name type="scientific">Magnetospirillum molischianum DSM 120</name>
    <dbReference type="NCBI Taxonomy" id="1150626"/>
    <lineage>
        <taxon>Bacteria</taxon>
        <taxon>Pseudomonadati</taxon>
        <taxon>Pseudomonadota</taxon>
        <taxon>Alphaproteobacteria</taxon>
        <taxon>Rhodospirillales</taxon>
        <taxon>Rhodospirillaceae</taxon>
        <taxon>Magnetospirillum</taxon>
    </lineage>
</organism>
<reference evidence="1 2" key="1">
    <citation type="journal article" date="2012" name="J. Bacteriol.">
        <title>Draft Genome Sequence of the Purple Photosynthetic Bacterium Phaeospirillum molischianum DSM120, a Particularly Versatile Bacterium.</title>
        <authorList>
            <person name="Duquesne K."/>
            <person name="Prima V."/>
            <person name="Ji B."/>
            <person name="Rouy Z."/>
            <person name="Medigue C."/>
            <person name="Talla E."/>
            <person name="Sturgis J.N."/>
        </authorList>
    </citation>
    <scope>NUCLEOTIDE SEQUENCE [LARGE SCALE GENOMIC DNA]</scope>
    <source>
        <strain evidence="2">DSM120</strain>
    </source>
</reference>
<keyword evidence="2" id="KW-1185">Reference proteome</keyword>
<dbReference type="Proteomes" id="UP000004169">
    <property type="component" value="Unassembled WGS sequence"/>
</dbReference>
<accession>H8FTH1</accession>
<evidence type="ECO:0000313" key="2">
    <source>
        <dbReference type="Proteomes" id="UP000004169"/>
    </source>
</evidence>
<proteinExistence type="predicted"/>
<gene>
    <name evidence="1" type="ORF">PHAMO_280193</name>
</gene>
<protein>
    <submittedName>
        <fullName evidence="1">Uncharacterized protein</fullName>
    </submittedName>
</protein>
<dbReference type="EMBL" id="CAHP01000021">
    <property type="protein sequence ID" value="CCG41659.1"/>
    <property type="molecule type" value="Genomic_DNA"/>
</dbReference>
<dbReference type="STRING" id="1150626.PHAMO_280193"/>
<dbReference type="AlphaFoldDB" id="H8FTH1"/>